<dbReference type="Pfam" id="PF00717">
    <property type="entry name" value="Peptidase_S24"/>
    <property type="match status" value="1"/>
</dbReference>
<dbReference type="EC" id="3.4.21.-" evidence="2"/>
<feature type="domain" description="Peptidase S24/S26A/S26B/S26C" evidence="1">
    <location>
        <begin position="18"/>
        <end position="129"/>
    </location>
</feature>
<dbReference type="Gene3D" id="2.10.109.10">
    <property type="entry name" value="Umud Fragment, subunit A"/>
    <property type="match status" value="1"/>
</dbReference>
<dbReference type="InterPro" id="IPR036286">
    <property type="entry name" value="LexA/Signal_pep-like_sf"/>
</dbReference>
<proteinExistence type="predicted"/>
<evidence type="ECO:0000313" key="3">
    <source>
        <dbReference type="Proteomes" id="UP001295462"/>
    </source>
</evidence>
<sequence length="143" mass="15758">MYIYTVVFLMKVIPIMASAGISGFESPASEYSDLGLSIEDLIIKNPNATFIGQATGTSMIGVGIFDKDILVVDRAVQRKNHDVIVCTYNGEFACKILDVDNRLLISANESIPPIRINELDSFRIEGTVICSLRCHRPCYLPGE</sequence>
<dbReference type="GO" id="GO:0016787">
    <property type="term" value="F:hydrolase activity"/>
    <property type="evidence" value="ECO:0007669"/>
    <property type="project" value="UniProtKB-KW"/>
</dbReference>
<name>A0AAU9QQY9_9VIBR</name>
<dbReference type="InterPro" id="IPR015927">
    <property type="entry name" value="Peptidase_S24_S26A/B/C"/>
</dbReference>
<reference evidence="2" key="1">
    <citation type="submission" date="2022-01" db="EMBL/GenBank/DDBJ databases">
        <authorList>
            <person name="Lagorce A."/>
        </authorList>
    </citation>
    <scope>NUCLEOTIDE SEQUENCE</scope>
    <source>
        <strain evidence="2">Th15_F1_A12</strain>
    </source>
</reference>
<keyword evidence="2" id="KW-0378">Hydrolase</keyword>
<accession>A0AAU9QQY9</accession>
<dbReference type="PANTHER" id="PTHR33516">
    <property type="entry name" value="LEXA REPRESSOR"/>
    <property type="match status" value="1"/>
</dbReference>
<evidence type="ECO:0000259" key="1">
    <source>
        <dbReference type="Pfam" id="PF00717"/>
    </source>
</evidence>
<protein>
    <submittedName>
        <fullName evidence="2">Error-prone repair protein UmuD</fullName>
        <ecNumber evidence="2">3.4.21.-</ecNumber>
    </submittedName>
</protein>
<dbReference type="AlphaFoldDB" id="A0AAU9QQY9"/>
<comment type="caution">
    <text evidence="2">The sequence shown here is derived from an EMBL/GenBank/DDBJ whole genome shotgun (WGS) entry which is preliminary data.</text>
</comment>
<evidence type="ECO:0000313" key="2">
    <source>
        <dbReference type="EMBL" id="CAH1599361.1"/>
    </source>
</evidence>
<dbReference type="InterPro" id="IPR039418">
    <property type="entry name" value="LexA-like"/>
</dbReference>
<dbReference type="SUPFAM" id="SSF51306">
    <property type="entry name" value="LexA/Signal peptidase"/>
    <property type="match status" value="1"/>
</dbReference>
<dbReference type="EMBL" id="CAKMUD010000094">
    <property type="protein sequence ID" value="CAH1599361.1"/>
    <property type="molecule type" value="Genomic_DNA"/>
</dbReference>
<dbReference type="PANTHER" id="PTHR33516:SF2">
    <property type="entry name" value="LEXA REPRESSOR-RELATED"/>
    <property type="match status" value="1"/>
</dbReference>
<dbReference type="CDD" id="cd06529">
    <property type="entry name" value="S24_LexA-like"/>
    <property type="match status" value="1"/>
</dbReference>
<dbReference type="Proteomes" id="UP001295462">
    <property type="component" value="Unassembled WGS sequence"/>
</dbReference>
<gene>
    <name evidence="2" type="ORF">THF1A12_40113</name>
</gene>
<organism evidence="2 3">
    <name type="scientific">Vibrio jasicida</name>
    <dbReference type="NCBI Taxonomy" id="766224"/>
    <lineage>
        <taxon>Bacteria</taxon>
        <taxon>Pseudomonadati</taxon>
        <taxon>Pseudomonadota</taxon>
        <taxon>Gammaproteobacteria</taxon>
        <taxon>Vibrionales</taxon>
        <taxon>Vibrionaceae</taxon>
        <taxon>Vibrio</taxon>
    </lineage>
</organism>
<dbReference type="InterPro" id="IPR050077">
    <property type="entry name" value="LexA_repressor"/>
</dbReference>